<evidence type="ECO:0000256" key="1">
    <source>
        <dbReference type="ARBA" id="ARBA00001974"/>
    </source>
</evidence>
<comment type="subcellular location">
    <subcellularLocation>
        <location evidence="11">Cytoplasm</location>
    </subcellularLocation>
</comment>
<proteinExistence type="inferred from homology"/>
<evidence type="ECO:0000256" key="8">
    <source>
        <dbReference type="ARBA" id="ARBA00023002"/>
    </source>
</evidence>
<dbReference type="NCBIfam" id="TIGR00551">
    <property type="entry name" value="nadB"/>
    <property type="match status" value="1"/>
</dbReference>
<evidence type="ECO:0000313" key="14">
    <source>
        <dbReference type="EMBL" id="SMP40851.1"/>
    </source>
</evidence>
<reference evidence="14 15" key="1">
    <citation type="submission" date="2017-05" db="EMBL/GenBank/DDBJ databases">
        <authorList>
            <person name="Varghese N."/>
            <person name="Submissions S."/>
        </authorList>
    </citation>
    <scope>NUCLEOTIDE SEQUENCE [LARGE SCALE GENOMIC DNA]</scope>
    <source>
        <strain evidence="14 15">DSM 25457</strain>
    </source>
</reference>
<keyword evidence="8 11" id="KW-0560">Oxidoreductase</keyword>
<evidence type="ECO:0000256" key="9">
    <source>
        <dbReference type="ARBA" id="ARBA00048305"/>
    </source>
</evidence>
<organism evidence="14 15">
    <name type="scientific">Neorhodopirellula lusitana</name>
    <dbReference type="NCBI Taxonomy" id="445327"/>
    <lineage>
        <taxon>Bacteria</taxon>
        <taxon>Pseudomonadati</taxon>
        <taxon>Planctomycetota</taxon>
        <taxon>Planctomycetia</taxon>
        <taxon>Pirellulales</taxon>
        <taxon>Pirellulaceae</taxon>
        <taxon>Neorhodopirellula</taxon>
    </lineage>
</organism>
<evidence type="ECO:0000256" key="6">
    <source>
        <dbReference type="ARBA" id="ARBA00022642"/>
    </source>
</evidence>
<sequence>MITPRYLLPFDSRRATHRFTDVLIIGGGLAGLRAANAVEPNLSVLVVTKDKLRESNSNYAQGGIAGVVDPDDCFEDHVRDTLVAGANLCDRDVVQRVVQEGPHRIEELIRWGTQFDKKEGELALGREGGHSRERIVHAMGDATGREIMRAVIERSREAPNIDIWENAFTVDLLTSEGQCRGAIIVGKNEKPTMVWAKETILCTGGAGQIFRESTNPPVATGDGTSLAYRAGVQLRDMEFIQFHPTVLYIAGSSRSLITEAVRGEGAHLLDSHGERFMLRYDDRGELAPRDIVSQSIVSQMNETAHPCVYLDLSHLDAQRVRERFPGIAETCSKFGLDITADRIPVRPGAHYMIGGVTVDSQGRTSLPGLWAAGEATSSGLHGANRLASNSLLEGLVYGAHAGEAASRSAAEGPHKMLAYRIQHASHQQTESFDIADVRVSLKSLMGRLVGVQRDGEGLAAANEQIRTLAAYVMRHQFENVEGWEMQNLLLTAYAMTNAALARTESRGVHFRSDFPEADNENWRCHQTQQIDVDGGFPQRGELITLPTSDHVGTPKT</sequence>
<evidence type="ECO:0000259" key="13">
    <source>
        <dbReference type="Pfam" id="PF02910"/>
    </source>
</evidence>
<name>A0ABY1PPG2_9BACT</name>
<evidence type="ECO:0000313" key="15">
    <source>
        <dbReference type="Proteomes" id="UP001158067"/>
    </source>
</evidence>
<comment type="cofactor">
    <cofactor evidence="1 11">
        <name>FAD</name>
        <dbReference type="ChEBI" id="CHEBI:57692"/>
    </cofactor>
</comment>
<evidence type="ECO:0000256" key="3">
    <source>
        <dbReference type="ARBA" id="ARBA00008562"/>
    </source>
</evidence>
<dbReference type="Proteomes" id="UP001158067">
    <property type="component" value="Unassembled WGS sequence"/>
</dbReference>
<comment type="pathway">
    <text evidence="2 11">Cofactor biosynthesis; NAD(+) biosynthesis; iminoaspartate from L-aspartate (oxidase route): step 1/1.</text>
</comment>
<dbReference type="InterPro" id="IPR037099">
    <property type="entry name" value="Fum_R/Succ_DH_flav-like_C_sf"/>
</dbReference>
<dbReference type="PANTHER" id="PTHR42716:SF2">
    <property type="entry name" value="L-ASPARTATE OXIDASE, CHLOROPLASTIC"/>
    <property type="match status" value="1"/>
</dbReference>
<feature type="domain" description="Fumarate reductase/succinate dehydrogenase flavoprotein-like C-terminal" evidence="13">
    <location>
        <begin position="440"/>
        <end position="528"/>
    </location>
</feature>
<evidence type="ECO:0000256" key="11">
    <source>
        <dbReference type="RuleBase" id="RU362049"/>
    </source>
</evidence>
<keyword evidence="5 11" id="KW-0285">Flavoprotein</keyword>
<dbReference type="SUPFAM" id="SSF51905">
    <property type="entry name" value="FAD/NAD(P)-binding domain"/>
    <property type="match status" value="1"/>
</dbReference>
<dbReference type="Gene3D" id="3.90.700.10">
    <property type="entry name" value="Succinate dehydrogenase/fumarate reductase flavoprotein, catalytic domain"/>
    <property type="match status" value="1"/>
</dbReference>
<dbReference type="InterPro" id="IPR027477">
    <property type="entry name" value="Succ_DH/fumarate_Rdtase_cat_sf"/>
</dbReference>
<comment type="similarity">
    <text evidence="3 11">Belongs to the FAD-dependent oxidoreductase 2 family. NadB subfamily.</text>
</comment>
<comment type="catalytic activity">
    <reaction evidence="9">
        <text>L-aspartate + O2 = iminosuccinate + H2O2</text>
        <dbReference type="Rhea" id="RHEA:25876"/>
        <dbReference type="ChEBI" id="CHEBI:15379"/>
        <dbReference type="ChEBI" id="CHEBI:16240"/>
        <dbReference type="ChEBI" id="CHEBI:29991"/>
        <dbReference type="ChEBI" id="CHEBI:77875"/>
        <dbReference type="EC" id="1.4.3.16"/>
    </reaction>
    <physiologicalReaction direction="left-to-right" evidence="9">
        <dbReference type="Rhea" id="RHEA:25877"/>
    </physiologicalReaction>
</comment>
<dbReference type="InterPro" id="IPR003953">
    <property type="entry name" value="FAD-dep_OxRdtase_2_FAD-bd"/>
</dbReference>
<evidence type="ECO:0000256" key="4">
    <source>
        <dbReference type="ARBA" id="ARBA00012173"/>
    </source>
</evidence>
<dbReference type="InterPro" id="IPR015939">
    <property type="entry name" value="Fum_Rdtase/Succ_DH_flav-like_C"/>
</dbReference>
<protein>
    <recommendedName>
        <fullName evidence="4 10">L-aspartate oxidase</fullName>
        <ecNumber evidence="4 10">1.4.3.16</ecNumber>
    </recommendedName>
</protein>
<dbReference type="PIRSF" id="PIRSF000171">
    <property type="entry name" value="SDHA_APRA_LASPO"/>
    <property type="match status" value="1"/>
</dbReference>
<dbReference type="EMBL" id="FXUG01000001">
    <property type="protein sequence ID" value="SMP40851.1"/>
    <property type="molecule type" value="Genomic_DNA"/>
</dbReference>
<dbReference type="Pfam" id="PF00890">
    <property type="entry name" value="FAD_binding_2"/>
    <property type="match status" value="1"/>
</dbReference>
<dbReference type="RefSeq" id="WP_283430729.1">
    <property type="nucleotide sequence ID" value="NZ_FXUG01000001.1"/>
</dbReference>
<keyword evidence="7 11" id="KW-0274">FAD</keyword>
<evidence type="ECO:0000256" key="5">
    <source>
        <dbReference type="ARBA" id="ARBA00022630"/>
    </source>
</evidence>
<dbReference type="SUPFAM" id="SSF56425">
    <property type="entry name" value="Succinate dehydrogenase/fumarate reductase flavoprotein, catalytic domain"/>
    <property type="match status" value="1"/>
</dbReference>
<accession>A0ABY1PPG2</accession>
<dbReference type="Gene3D" id="1.20.58.100">
    <property type="entry name" value="Fumarate reductase/succinate dehydrogenase flavoprotein-like, C-terminal domain"/>
    <property type="match status" value="1"/>
</dbReference>
<dbReference type="InterPro" id="IPR036188">
    <property type="entry name" value="FAD/NAD-bd_sf"/>
</dbReference>
<evidence type="ECO:0000256" key="2">
    <source>
        <dbReference type="ARBA" id="ARBA00004950"/>
    </source>
</evidence>
<dbReference type="EC" id="1.4.3.16" evidence="4 10"/>
<comment type="function">
    <text evidence="11">Catalyzes the oxidation of L-aspartate to iminoaspartate.</text>
</comment>
<evidence type="ECO:0000256" key="7">
    <source>
        <dbReference type="ARBA" id="ARBA00022827"/>
    </source>
</evidence>
<evidence type="ECO:0000256" key="10">
    <source>
        <dbReference type="NCBIfam" id="TIGR00551"/>
    </source>
</evidence>
<evidence type="ECO:0000259" key="12">
    <source>
        <dbReference type="Pfam" id="PF00890"/>
    </source>
</evidence>
<dbReference type="Pfam" id="PF02910">
    <property type="entry name" value="Succ_DH_flav_C"/>
    <property type="match status" value="1"/>
</dbReference>
<feature type="domain" description="FAD-dependent oxidoreductase 2 FAD-binding" evidence="12">
    <location>
        <begin position="21"/>
        <end position="391"/>
    </location>
</feature>
<keyword evidence="6 11" id="KW-0662">Pyridine nucleotide biosynthesis</keyword>
<dbReference type="PANTHER" id="PTHR42716">
    <property type="entry name" value="L-ASPARTATE OXIDASE"/>
    <property type="match status" value="1"/>
</dbReference>
<gene>
    <name evidence="14" type="ORF">SAMN06265222_101500</name>
</gene>
<dbReference type="InterPro" id="IPR005288">
    <property type="entry name" value="NadB"/>
</dbReference>
<dbReference type="SUPFAM" id="SSF46977">
    <property type="entry name" value="Succinate dehydrogenase/fumarate reductase flavoprotein C-terminal domain"/>
    <property type="match status" value="1"/>
</dbReference>
<dbReference type="PRINTS" id="PR00368">
    <property type="entry name" value="FADPNR"/>
</dbReference>
<keyword evidence="15" id="KW-1185">Reference proteome</keyword>
<dbReference type="Gene3D" id="3.50.50.60">
    <property type="entry name" value="FAD/NAD(P)-binding domain"/>
    <property type="match status" value="1"/>
</dbReference>
<comment type="caution">
    <text evidence="14">The sequence shown here is derived from an EMBL/GenBank/DDBJ whole genome shotgun (WGS) entry which is preliminary data.</text>
</comment>